<dbReference type="InterPro" id="IPR026634">
    <property type="entry name" value="TPST-like"/>
</dbReference>
<keyword evidence="1" id="KW-0808">Transferase</keyword>
<evidence type="ECO:0000256" key="1">
    <source>
        <dbReference type="ARBA" id="ARBA00022679"/>
    </source>
</evidence>
<evidence type="ECO:0000313" key="3">
    <source>
        <dbReference type="EMBL" id="WDH84220.1"/>
    </source>
</evidence>
<dbReference type="SUPFAM" id="SSF52540">
    <property type="entry name" value="P-loop containing nucleoside triphosphate hydrolases"/>
    <property type="match status" value="1"/>
</dbReference>
<dbReference type="Proteomes" id="UP001220962">
    <property type="component" value="Chromosome"/>
</dbReference>
<dbReference type="PANTHER" id="PTHR12788:SF10">
    <property type="entry name" value="PROTEIN-TYROSINE SULFOTRANSFERASE"/>
    <property type="match status" value="1"/>
</dbReference>
<organism evidence="3 4">
    <name type="scientific">Paenibacillus urinalis</name>
    <dbReference type="NCBI Taxonomy" id="521520"/>
    <lineage>
        <taxon>Bacteria</taxon>
        <taxon>Bacillati</taxon>
        <taxon>Bacillota</taxon>
        <taxon>Bacilli</taxon>
        <taxon>Bacillales</taxon>
        <taxon>Paenibacillaceae</taxon>
        <taxon>Paenibacillus</taxon>
    </lineage>
</organism>
<accession>A0AAX3N300</accession>
<feature type="coiled-coil region" evidence="2">
    <location>
        <begin position="355"/>
        <end position="382"/>
    </location>
</feature>
<sequence>MKHFRDDQLVFLLCTPRSGSSLTTVMLQNHEEVFAAQEMWYLLSLADLQLAPVRPYGGTGIIRQFYNGIISEDLFHRAARSFGVEIYEGLLNQNGARKIIDKSPRYYILLEFLDAVFPESQRIGLFRNPLSVAASYKKVNAYSGEPFSLIEDLKQPIPGMKIVDLTAGLFRYATYFKGESAYSYKLQYEELVRQPEQQLRKLCEFIGISYREGMEQYGNPVSEEKADLFYSMGAGDPFLLNHTQAHVQSIGAWKDQLSPDEMDAYCRVLGARIFHDLGYSEELEEAQRITGVRYELSPDEATMERIEQQFLKSSGYIWKPDYELSTSSILTGTQFAGAVDDLELEAVQVNQIRDHRQASIQIAQLETRVRLLENRLTKSYMEKNHVEKQLIQLRSKLNRIKSILPFGNRLSSWAQGYLSGREGKS</sequence>
<proteinExistence type="predicted"/>
<dbReference type="RefSeq" id="WP_274359749.1">
    <property type="nucleotide sequence ID" value="NZ_CP118101.1"/>
</dbReference>
<dbReference type="InterPro" id="IPR027417">
    <property type="entry name" value="P-loop_NTPase"/>
</dbReference>
<protein>
    <submittedName>
        <fullName evidence="3">Sulfotransferase</fullName>
    </submittedName>
</protein>
<dbReference type="Gene3D" id="3.40.50.300">
    <property type="entry name" value="P-loop containing nucleotide triphosphate hydrolases"/>
    <property type="match status" value="1"/>
</dbReference>
<dbReference type="AlphaFoldDB" id="A0AAX3N300"/>
<dbReference type="PANTHER" id="PTHR12788">
    <property type="entry name" value="PROTEIN-TYROSINE SULFOTRANSFERASE 2"/>
    <property type="match status" value="1"/>
</dbReference>
<dbReference type="Pfam" id="PF13469">
    <property type="entry name" value="Sulfotransfer_3"/>
    <property type="match status" value="1"/>
</dbReference>
<evidence type="ECO:0000256" key="2">
    <source>
        <dbReference type="SAM" id="Coils"/>
    </source>
</evidence>
<reference evidence="3" key="1">
    <citation type="submission" date="2023-02" db="EMBL/GenBank/DDBJ databases">
        <title>Pathogen: clinical or host-associated sample.</title>
        <authorList>
            <person name="Hergert J."/>
            <person name="Casey R."/>
            <person name="Wagner J."/>
            <person name="Young E.L."/>
            <person name="Oakeson K.F."/>
        </authorList>
    </citation>
    <scope>NUCLEOTIDE SEQUENCE</scope>
    <source>
        <strain evidence="3">2022CK-00830</strain>
    </source>
</reference>
<dbReference type="GO" id="GO:0008476">
    <property type="term" value="F:protein-tyrosine sulfotransferase activity"/>
    <property type="evidence" value="ECO:0007669"/>
    <property type="project" value="InterPro"/>
</dbReference>
<name>A0AAX3N300_9BACL</name>
<evidence type="ECO:0000313" key="4">
    <source>
        <dbReference type="Proteomes" id="UP001220962"/>
    </source>
</evidence>
<dbReference type="EMBL" id="CP118101">
    <property type="protein sequence ID" value="WDH84220.1"/>
    <property type="molecule type" value="Genomic_DNA"/>
</dbReference>
<gene>
    <name evidence="3" type="ORF">PUW23_08405</name>
</gene>
<keyword evidence="2" id="KW-0175">Coiled coil</keyword>